<dbReference type="InterPro" id="IPR006685">
    <property type="entry name" value="MscS_channel_2nd"/>
</dbReference>
<feature type="transmembrane region" description="Helical" evidence="5">
    <location>
        <begin position="79"/>
        <end position="102"/>
    </location>
</feature>
<protein>
    <submittedName>
        <fullName evidence="7">Mechanosensitive ion channel family protein</fullName>
    </submittedName>
</protein>
<dbReference type="InterPro" id="IPR023408">
    <property type="entry name" value="MscS_beta-dom_sf"/>
</dbReference>
<dbReference type="RefSeq" id="WP_305001376.1">
    <property type="nucleotide sequence ID" value="NZ_JAUQUB010000001.1"/>
</dbReference>
<organism evidence="7 8">
    <name type="scientific">Antiquaquibacter soli</name>
    <dbReference type="NCBI Taxonomy" id="3064523"/>
    <lineage>
        <taxon>Bacteria</taxon>
        <taxon>Bacillati</taxon>
        <taxon>Actinomycetota</taxon>
        <taxon>Actinomycetes</taxon>
        <taxon>Micrococcales</taxon>
        <taxon>Microbacteriaceae</taxon>
        <taxon>Antiquaquibacter</taxon>
    </lineage>
</organism>
<evidence type="ECO:0000256" key="4">
    <source>
        <dbReference type="ARBA" id="ARBA00023136"/>
    </source>
</evidence>
<name>A0ABT9BIU9_9MICO</name>
<comment type="subcellular location">
    <subcellularLocation>
        <location evidence="1">Membrane</location>
    </subcellularLocation>
</comment>
<accession>A0ABT9BIU9</accession>
<gene>
    <name evidence="7" type="ORF">Q5716_01795</name>
</gene>
<dbReference type="SUPFAM" id="SSF51206">
    <property type="entry name" value="cAMP-binding domain-like"/>
    <property type="match status" value="1"/>
</dbReference>
<dbReference type="SUPFAM" id="SSF50182">
    <property type="entry name" value="Sm-like ribonucleoproteins"/>
    <property type="match status" value="1"/>
</dbReference>
<dbReference type="EMBL" id="JAUQUB010000001">
    <property type="protein sequence ID" value="MDO7880952.1"/>
    <property type="molecule type" value="Genomic_DNA"/>
</dbReference>
<evidence type="ECO:0000256" key="2">
    <source>
        <dbReference type="ARBA" id="ARBA00022692"/>
    </source>
</evidence>
<feature type="transmembrane region" description="Helical" evidence="5">
    <location>
        <begin position="114"/>
        <end position="138"/>
    </location>
</feature>
<dbReference type="Gene3D" id="2.30.30.60">
    <property type="match status" value="1"/>
</dbReference>
<keyword evidence="8" id="KW-1185">Reference proteome</keyword>
<comment type="caution">
    <text evidence="7">The sequence shown here is derived from an EMBL/GenBank/DDBJ whole genome shotgun (WGS) entry which is preliminary data.</text>
</comment>
<proteinExistence type="predicted"/>
<dbReference type="CDD" id="cd00038">
    <property type="entry name" value="CAP_ED"/>
    <property type="match status" value="1"/>
</dbReference>
<keyword evidence="3 5" id="KW-1133">Transmembrane helix</keyword>
<reference evidence="7 8" key="1">
    <citation type="submission" date="2023-07" db="EMBL/GenBank/DDBJ databases">
        <title>Protaetiibacter sp. nov WY-16 isolated from soil.</title>
        <authorList>
            <person name="Liu B."/>
            <person name="Wan Y."/>
        </authorList>
    </citation>
    <scope>NUCLEOTIDE SEQUENCE [LARGE SCALE GENOMIC DNA]</scope>
    <source>
        <strain evidence="7 8">WY-16</strain>
    </source>
</reference>
<feature type="transmembrane region" description="Helical" evidence="5">
    <location>
        <begin position="46"/>
        <end position="67"/>
    </location>
</feature>
<feature type="transmembrane region" description="Helical" evidence="5">
    <location>
        <begin position="12"/>
        <end position="34"/>
    </location>
</feature>
<feature type="domain" description="Cyclic nucleotide-binding" evidence="6">
    <location>
        <begin position="335"/>
        <end position="452"/>
    </location>
</feature>
<dbReference type="Gene3D" id="2.60.120.10">
    <property type="entry name" value="Jelly Rolls"/>
    <property type="match status" value="1"/>
</dbReference>
<dbReference type="Pfam" id="PF00027">
    <property type="entry name" value="cNMP_binding"/>
    <property type="match status" value="1"/>
</dbReference>
<evidence type="ECO:0000256" key="3">
    <source>
        <dbReference type="ARBA" id="ARBA00022989"/>
    </source>
</evidence>
<dbReference type="PANTHER" id="PTHR30566">
    <property type="entry name" value="YNAI-RELATED MECHANOSENSITIVE ION CHANNEL"/>
    <property type="match status" value="1"/>
</dbReference>
<dbReference type="PANTHER" id="PTHR30566:SF25">
    <property type="entry name" value="INNER MEMBRANE PROTEIN"/>
    <property type="match status" value="1"/>
</dbReference>
<keyword evidence="2 5" id="KW-0812">Transmembrane</keyword>
<dbReference type="Gene3D" id="1.10.287.1260">
    <property type="match status" value="1"/>
</dbReference>
<evidence type="ECO:0000259" key="6">
    <source>
        <dbReference type="SMART" id="SM00100"/>
    </source>
</evidence>
<evidence type="ECO:0000313" key="8">
    <source>
        <dbReference type="Proteomes" id="UP001241072"/>
    </source>
</evidence>
<keyword evidence="4 5" id="KW-0472">Membrane</keyword>
<dbReference type="InterPro" id="IPR010920">
    <property type="entry name" value="LSM_dom_sf"/>
</dbReference>
<evidence type="ECO:0000313" key="7">
    <source>
        <dbReference type="EMBL" id="MDO7880952.1"/>
    </source>
</evidence>
<sequence length="477" mass="51787">MIEFWNEPWFWPAVGVIIGLPVLLLVLTEVHSALDRRGNRAARIILLLRNYVAPVGALLLLLNQAAYADIDLTWTQVTATIFGFLIILVLLNGLNFVLFVTAKQGTWRSKVPSIFVDIVRIILIVVCLAVLFSVVWSADVGGLFAALGVGSIVIGLSLQNAVGSVVSGLLLLFEQPFQLGDWLQVGDLRGRIVEVNWRAVHIKNPNGVYVLPTASLAESTFLNISRSDSPFEASLVVKFATDDAPQDVIDVCTAVAADLPAVVPGEGASVKPIEKGKYEVDIPVRSPADNWSTQKAFRTRLWYAARRADLHLDGDLTDNYNTPERTKETLRRFAPALYLSAEDVEAIAPQLRLERYGAGEVVQRPLAVPDGMRYVVSGTASISTPVESGGDVTFALIDRDDVVGLTALTRQGVAARITATSDLAVLFVPTAVLDQLVKTRPRLARDIGIEMDNRQARAREALRSAGVEDPGSTSLMA</sequence>
<evidence type="ECO:0000256" key="1">
    <source>
        <dbReference type="ARBA" id="ARBA00004370"/>
    </source>
</evidence>
<dbReference type="InterPro" id="IPR018490">
    <property type="entry name" value="cNMP-bd_dom_sf"/>
</dbReference>
<dbReference type="Proteomes" id="UP001241072">
    <property type="component" value="Unassembled WGS sequence"/>
</dbReference>
<evidence type="ECO:0000256" key="5">
    <source>
        <dbReference type="SAM" id="Phobius"/>
    </source>
</evidence>
<dbReference type="InterPro" id="IPR000595">
    <property type="entry name" value="cNMP-bd_dom"/>
</dbReference>
<dbReference type="Pfam" id="PF00924">
    <property type="entry name" value="MS_channel_2nd"/>
    <property type="match status" value="1"/>
</dbReference>
<dbReference type="SMART" id="SM00100">
    <property type="entry name" value="cNMP"/>
    <property type="match status" value="1"/>
</dbReference>
<dbReference type="InterPro" id="IPR014710">
    <property type="entry name" value="RmlC-like_jellyroll"/>
</dbReference>